<dbReference type="AlphaFoldDB" id="A0AAV1ZAA7"/>
<organism evidence="1 2">
    <name type="scientific">Larinioides sclopetarius</name>
    <dbReference type="NCBI Taxonomy" id="280406"/>
    <lineage>
        <taxon>Eukaryota</taxon>
        <taxon>Metazoa</taxon>
        <taxon>Ecdysozoa</taxon>
        <taxon>Arthropoda</taxon>
        <taxon>Chelicerata</taxon>
        <taxon>Arachnida</taxon>
        <taxon>Araneae</taxon>
        <taxon>Araneomorphae</taxon>
        <taxon>Entelegynae</taxon>
        <taxon>Araneoidea</taxon>
        <taxon>Araneidae</taxon>
        <taxon>Larinioides</taxon>
    </lineage>
</organism>
<dbReference type="SUPFAM" id="SSF52087">
    <property type="entry name" value="CRAL/TRIO domain"/>
    <property type="match status" value="1"/>
</dbReference>
<gene>
    <name evidence="1" type="ORF">LARSCL_LOCUS4272</name>
</gene>
<keyword evidence="2" id="KW-1185">Reference proteome</keyword>
<name>A0AAV1ZAA7_9ARAC</name>
<dbReference type="Proteomes" id="UP001497382">
    <property type="component" value="Unassembled WGS sequence"/>
</dbReference>
<evidence type="ECO:0000313" key="1">
    <source>
        <dbReference type="EMBL" id="CAL1268609.1"/>
    </source>
</evidence>
<reference evidence="1 2" key="1">
    <citation type="submission" date="2024-04" db="EMBL/GenBank/DDBJ databases">
        <authorList>
            <person name="Rising A."/>
            <person name="Reimegard J."/>
            <person name="Sonavane S."/>
            <person name="Akerstrom W."/>
            <person name="Nylinder S."/>
            <person name="Hedman E."/>
            <person name="Kallberg Y."/>
        </authorList>
    </citation>
    <scope>NUCLEOTIDE SEQUENCE [LARGE SCALE GENOMIC DNA]</scope>
</reference>
<dbReference type="EMBL" id="CAXIEN010000035">
    <property type="protein sequence ID" value="CAL1268609.1"/>
    <property type="molecule type" value="Genomic_DNA"/>
</dbReference>
<feature type="non-terminal residue" evidence="1">
    <location>
        <position position="1"/>
    </location>
</feature>
<dbReference type="InterPro" id="IPR036865">
    <property type="entry name" value="CRAL-TRIO_dom_sf"/>
</dbReference>
<dbReference type="Gene3D" id="1.20.5.1200">
    <property type="entry name" value="Alpha-tocopherol transfer"/>
    <property type="match status" value="1"/>
</dbReference>
<evidence type="ECO:0000313" key="2">
    <source>
        <dbReference type="Proteomes" id="UP001497382"/>
    </source>
</evidence>
<dbReference type="Gene3D" id="3.40.525.10">
    <property type="entry name" value="CRAL-TRIO lipid binding domain"/>
    <property type="match status" value="1"/>
</dbReference>
<comment type="caution">
    <text evidence="1">The sequence shown here is derived from an EMBL/GenBank/DDBJ whole genome shotgun (WGS) entry which is preliminary data.</text>
</comment>
<sequence length="120" mass="13957">ACGIPKRWIEMMWVITHCMIHSIEDEATQVAGYSTIIDIRGINSKHLKQLTIENILLIIHSTQLFIYGENLKNLHKYISPSILPEEFNGELGPFENSGWHASILKRNDWALEKRFYGYKK</sequence>
<proteinExistence type="predicted"/>
<protein>
    <submittedName>
        <fullName evidence="1">Uncharacterized protein</fullName>
    </submittedName>
</protein>
<accession>A0AAV1ZAA7</accession>